<evidence type="ECO:0000256" key="1">
    <source>
        <dbReference type="ARBA" id="ARBA00008894"/>
    </source>
</evidence>
<reference evidence="9" key="2">
    <citation type="submission" date="2021-01" db="UniProtKB">
        <authorList>
            <consortium name="EnsemblPlants"/>
        </authorList>
    </citation>
    <scope>IDENTIFICATION</scope>
</reference>
<feature type="domain" description="AAA+ ATPase" evidence="8">
    <location>
        <begin position="190"/>
        <end position="358"/>
    </location>
</feature>
<dbReference type="Pfam" id="PF23247">
    <property type="entry name" value="LRR_RPS2"/>
    <property type="match status" value="7"/>
</dbReference>
<dbReference type="GO" id="GO:0006952">
    <property type="term" value="P:defense response"/>
    <property type="evidence" value="ECO:0007669"/>
    <property type="project" value="UniProtKB-KW"/>
</dbReference>
<keyword evidence="2" id="KW-0433">Leucine-rich repeat</keyword>
<dbReference type="InterPro" id="IPR050905">
    <property type="entry name" value="Plant_NBS-LRR"/>
</dbReference>
<evidence type="ECO:0000256" key="3">
    <source>
        <dbReference type="ARBA" id="ARBA00022737"/>
    </source>
</evidence>
<dbReference type="InterPro" id="IPR042197">
    <property type="entry name" value="Apaf_helical"/>
</dbReference>
<dbReference type="InterPro" id="IPR027417">
    <property type="entry name" value="P-loop_NTPase"/>
</dbReference>
<evidence type="ECO:0000313" key="9">
    <source>
        <dbReference type="EnsemblPlants" id="QL03p001771:mrna"/>
    </source>
</evidence>
<dbReference type="Gene3D" id="3.80.10.10">
    <property type="entry name" value="Ribonuclease Inhibitor"/>
    <property type="match status" value="8"/>
</dbReference>
<accession>A0A7N2L2Q2</accession>
<dbReference type="PANTHER" id="PTHR33463:SF215">
    <property type="entry name" value="NB-ARC DOMAIN DISEASE RESISTANCE PROTEIN"/>
    <property type="match status" value="1"/>
</dbReference>
<sequence length="2328" mass="267316">MDTLGVIATVIVVIATAVATQIGESIRQWLIENVVDPFGQFLIEKLVKPVGQWLGYSFHYSSNIDNMKKQAEKLGELRERVKHSVDAGIGTCGENKADVNRCLENVNVIMGKVRKVLEDVAKAKMKCCYGICLNLKLRHELSKKAKKIAKDIDEVLENGGFDKVSTMDYMSFNSRMSTLNGLMVALGDVNINMIGVWGMPGAGKTTLVKEVAWQAKEEKLFDEVAMAAVMQSPDLRRIQGEIADMLDLKFDVETVPGRAIRLRERLKRNKKVLVIIDDIWNKLDLEAIGIPCNGCKILLTFRDRGILSCEMNTQKNFELDILSPDEAWSLFEKIAGDSLKDTNLRSIATQVVEVCAGLPLALVTVATALKNKSLFEWEDALQQLRRPSPVHFTGMQAAIYSKIELSYKHLGSPMVKSFFLLCGQMDSTIYYRDLLKYCFGLCLFPSICTLEEARNKVSTLIRNLKDSCLLLEDPHTRDYVRMHDLVRDVAILIAKAENMFSMRNDDPVKWPDEDALKMCTSISVLARDIHELPDGLVCPKLKLLLVHGRDQDFKISETFFKGMRELKVLDLTEMRLSSLPSLINLLTNLQTLCLDQCVLKDIAVIGELKNLEILSLIHSEFTQLPQEIGLLTHLRLLDLSYCTKLEVIPPNVLSNLKQLEELYVRDSFTQWELEGVNNERASLAELKHLSLLTTLEVNIPNANMLPKNLLFKKLKRYQIFIGDVWDQFSKSESSRALKFKLNSSFELERGIKMLLSGIEELCLDELKGVKSIISELDSKGFQQLKHLHVQNNSEMKYIILSKGLGIADVVFPVLEIFSLKNMINLEEICHGQIPLTSFGNLSIVKVEHCEKLKFIFSSSIAKSLSQLQTLEIRECSIMGAIVEKEEGRIEDRDMKLFPDFPQLRRFLLHCLPKLMSFLSTQNSDIIDAEEVIPESELNFRLPILHEQLKYLDIEDCKVMEEVLFIEDLGEEEIIPKVLFPRLEHLVLKDLPVLKRFCVGSNIKFPSLQVMVIEQCTKLESFIFKPVSSGMTVSKELKKVNSEEISHTAMQPLFNEEVAFPSLETLKVMHMENLKIIWHDQFAENSFFKLQSLFVQYCENLVNIFESNMLTRFQSLETLEVSYCGSLQEVFELQRHDVRESHIVTAIPLKTLILKSLPKMKHVWNEDPQGIFSFQNLQVIRVCECESLNSLFPASLARFLMQLEDLRIVDCGVEEIVSREEIAEAAARFVFPKVTILVLRKLPKLKWFCRGVYTSEWPLLKDLEVSECDQIEIFASKILNFQETVERSQLETSIQLHLFLVEEVAFPSLETLRLDQCVLEDKAMIGELRNLKILSLVHSNVEQLPTETGFLTRLRILNLSNCTKLKVIPPNVLSCLIQLEELYVGNSFTQWDVEELNNERASLAELKHLSRLTTLEVHIPDANMLPKDLLFEKLQRYKIFVGDVWDWTDKHENSRALKLKLSTSFHLERGIKMLLNGIENLWLDELKGVKSVIYELDMTGFQQLKHLHVQNNVEIKYIINSTGMVISDVVFPVLEKLSLKNMINLEEICHGQIPLASFRNLSIMKVKHCEKLKFIFPSTIAKGLPQLLKLVIQECSIMGAIIIKEEGEIEDRDMILFPQLRHLELHQLPKLVSFLNTQKSVINDAGEIIPECELDFHMPILQEQVVFPKLESLKLSSIHSEEIPHNQHHASSAFKLANIQTDSRFQNLCYLTVKGSGNLKYLLSSSTARFMVQLKYLYIEDCKEMEEILLTEDSGEEEIIPKVLFPQLKDLFLKDLPVLKRFCMGSNIRFPSLTGMTIEQCPKLESFIFKPVSSEEMNSEEISRTTMQPLFNEKVAFPSLETLKIKHMENLKIIWHDQLVENSFFKLQSLLVEYCENLVNIIESNMLTRFQSLETLQVYNCGSLQEVFEIQGHDYRDTHAVTVIPLKRFYLRHLPKMKQIWNKDPHGIFNFPNLQVVSAWECESLQSLFPASVARCLMQLEDLRIADCGVEEIVSQEEIAEAAARFVFPKVTLLILHKLPKLKWFYRGVHTSEWPLLKKLDVYGCDQIEIFTSKKFRNEEPDEQSLSETSIQQRLFLVEEVAFPNLETLIISYMPNLKIIWHDKFAPGSFTKLQSMKVQFCENLMKIFQVNMLSRFQSLESLVVADCGSVQEIFELQGQEVTETRAIIVTQLKKLFMHRLPKLKCVWNKDPKGTFSFPNLQKISVWECESLKSLFPTSLARCLKQLEDLQIAECGIEEIIEQEEGAKEDARFMFPKLTLLMLRQLPKLKWFYRGVHTSEWPLLKTLEVSGSNEIQIFASKEFRIEEPDEQSQLETSIQQPLFLVEEVSD</sequence>
<reference evidence="9 10" key="1">
    <citation type="journal article" date="2016" name="G3 (Bethesda)">
        <title>First Draft Assembly and Annotation of the Genome of a California Endemic Oak Quercus lobata Nee (Fagaceae).</title>
        <authorList>
            <person name="Sork V.L."/>
            <person name="Fitz-Gibbon S.T."/>
            <person name="Puiu D."/>
            <person name="Crepeau M."/>
            <person name="Gugger P.F."/>
            <person name="Sherman R."/>
            <person name="Stevens K."/>
            <person name="Langley C.H."/>
            <person name="Pellegrini M."/>
            <person name="Salzberg S.L."/>
        </authorList>
    </citation>
    <scope>NUCLEOTIDE SEQUENCE [LARGE SCALE GENOMIC DNA]</scope>
    <source>
        <strain evidence="9 10">cv. SW786</strain>
    </source>
</reference>
<dbReference type="InterPro" id="IPR057135">
    <property type="entry name" value="At4g27190-like_LRR"/>
</dbReference>
<feature type="chain" id="PRO_5029553255" description="AAA+ ATPase domain-containing protein" evidence="7">
    <location>
        <begin position="20"/>
        <end position="2328"/>
    </location>
</feature>
<evidence type="ECO:0000256" key="7">
    <source>
        <dbReference type="SAM" id="SignalP"/>
    </source>
</evidence>
<evidence type="ECO:0000256" key="2">
    <source>
        <dbReference type="ARBA" id="ARBA00022614"/>
    </source>
</evidence>
<dbReference type="OMA" id="SDIWERD"/>
<dbReference type="SUPFAM" id="SSF52058">
    <property type="entry name" value="L domain-like"/>
    <property type="match status" value="5"/>
</dbReference>
<dbReference type="Pfam" id="PF00931">
    <property type="entry name" value="NB-ARC"/>
    <property type="match status" value="1"/>
</dbReference>
<keyword evidence="10" id="KW-1185">Reference proteome</keyword>
<dbReference type="Gene3D" id="1.10.8.430">
    <property type="entry name" value="Helical domain of apoptotic protease-activating factors"/>
    <property type="match status" value="1"/>
</dbReference>
<dbReference type="PRINTS" id="PR00364">
    <property type="entry name" value="DISEASERSIST"/>
</dbReference>
<dbReference type="SMART" id="SM00382">
    <property type="entry name" value="AAA"/>
    <property type="match status" value="1"/>
</dbReference>
<proteinExistence type="inferred from homology"/>
<evidence type="ECO:0000256" key="4">
    <source>
        <dbReference type="ARBA" id="ARBA00022741"/>
    </source>
</evidence>
<dbReference type="InterPro" id="IPR032675">
    <property type="entry name" value="LRR_dom_sf"/>
</dbReference>
<evidence type="ECO:0000259" key="8">
    <source>
        <dbReference type="SMART" id="SM00382"/>
    </source>
</evidence>
<dbReference type="Proteomes" id="UP000594261">
    <property type="component" value="Chromosome 3"/>
</dbReference>
<feature type="signal peptide" evidence="7">
    <location>
        <begin position="1"/>
        <end position="19"/>
    </location>
</feature>
<dbReference type="InterPro" id="IPR003593">
    <property type="entry name" value="AAA+_ATPase"/>
</dbReference>
<evidence type="ECO:0000313" key="10">
    <source>
        <dbReference type="Proteomes" id="UP000594261"/>
    </source>
</evidence>
<name>A0A7N2L2Q2_QUELO</name>
<evidence type="ECO:0000256" key="6">
    <source>
        <dbReference type="ARBA" id="ARBA00022840"/>
    </source>
</evidence>
<dbReference type="PROSITE" id="PS51450">
    <property type="entry name" value="LRR"/>
    <property type="match status" value="1"/>
</dbReference>
<dbReference type="SMART" id="SM00369">
    <property type="entry name" value="LRR_TYP"/>
    <property type="match status" value="5"/>
</dbReference>
<dbReference type="SUPFAM" id="SSF52047">
    <property type="entry name" value="RNI-like"/>
    <property type="match status" value="1"/>
</dbReference>
<dbReference type="InParanoid" id="A0A7N2L2Q2"/>
<dbReference type="Gene3D" id="3.40.50.300">
    <property type="entry name" value="P-loop containing nucleotide triphosphate hydrolases"/>
    <property type="match status" value="1"/>
</dbReference>
<keyword evidence="3" id="KW-0677">Repeat</keyword>
<evidence type="ECO:0000256" key="5">
    <source>
        <dbReference type="ARBA" id="ARBA00022821"/>
    </source>
</evidence>
<dbReference type="EMBL" id="LRBV02000003">
    <property type="status" value="NOT_ANNOTATED_CDS"/>
    <property type="molecule type" value="Genomic_DNA"/>
</dbReference>
<keyword evidence="6" id="KW-0067">ATP-binding</keyword>
<keyword evidence="7" id="KW-0732">Signal</keyword>
<dbReference type="InterPro" id="IPR001611">
    <property type="entry name" value="Leu-rich_rpt"/>
</dbReference>
<comment type="similarity">
    <text evidence="1">Belongs to the disease resistance NB-LRR family.</text>
</comment>
<dbReference type="InterPro" id="IPR003591">
    <property type="entry name" value="Leu-rich_rpt_typical-subtyp"/>
</dbReference>
<dbReference type="PANTHER" id="PTHR33463">
    <property type="entry name" value="NB-ARC DOMAIN-CONTAINING PROTEIN-RELATED"/>
    <property type="match status" value="1"/>
</dbReference>
<dbReference type="EnsemblPlants" id="QL03p001771:mrna">
    <property type="protein sequence ID" value="QL03p001771:mrna"/>
    <property type="gene ID" value="QL03p001771"/>
</dbReference>
<organism evidence="9 10">
    <name type="scientific">Quercus lobata</name>
    <name type="common">Valley oak</name>
    <dbReference type="NCBI Taxonomy" id="97700"/>
    <lineage>
        <taxon>Eukaryota</taxon>
        <taxon>Viridiplantae</taxon>
        <taxon>Streptophyta</taxon>
        <taxon>Embryophyta</taxon>
        <taxon>Tracheophyta</taxon>
        <taxon>Spermatophyta</taxon>
        <taxon>Magnoliopsida</taxon>
        <taxon>eudicotyledons</taxon>
        <taxon>Gunneridae</taxon>
        <taxon>Pentapetalae</taxon>
        <taxon>rosids</taxon>
        <taxon>fabids</taxon>
        <taxon>Fagales</taxon>
        <taxon>Fagaceae</taxon>
        <taxon>Quercus</taxon>
    </lineage>
</organism>
<dbReference type="GO" id="GO:0005524">
    <property type="term" value="F:ATP binding"/>
    <property type="evidence" value="ECO:0007669"/>
    <property type="project" value="UniProtKB-KW"/>
</dbReference>
<keyword evidence="5" id="KW-0611">Plant defense</keyword>
<dbReference type="GO" id="GO:0043531">
    <property type="term" value="F:ADP binding"/>
    <property type="evidence" value="ECO:0007669"/>
    <property type="project" value="InterPro"/>
</dbReference>
<dbReference type="SUPFAM" id="SSF52540">
    <property type="entry name" value="P-loop containing nucleoside triphosphate hydrolases"/>
    <property type="match status" value="1"/>
</dbReference>
<keyword evidence="4" id="KW-0547">Nucleotide-binding</keyword>
<dbReference type="Gramene" id="QL03p001771:mrna">
    <property type="protein sequence ID" value="QL03p001771:mrna"/>
    <property type="gene ID" value="QL03p001771"/>
</dbReference>
<dbReference type="InterPro" id="IPR002182">
    <property type="entry name" value="NB-ARC"/>
</dbReference>
<protein>
    <recommendedName>
        <fullName evidence="8">AAA+ ATPase domain-containing protein</fullName>
    </recommendedName>
</protein>